<proteinExistence type="predicted"/>
<gene>
    <name evidence="1" type="ORF">MICAC_1590002</name>
</gene>
<accession>I4FZJ1</accession>
<evidence type="ECO:0000313" key="2">
    <source>
        <dbReference type="Proteomes" id="UP000003480"/>
    </source>
</evidence>
<organism evidence="1 2">
    <name type="scientific">Microcystis aeruginosa PCC 9443</name>
    <dbReference type="NCBI Taxonomy" id="1160281"/>
    <lineage>
        <taxon>Bacteria</taxon>
        <taxon>Bacillati</taxon>
        <taxon>Cyanobacteriota</taxon>
        <taxon>Cyanophyceae</taxon>
        <taxon>Oscillatoriophycideae</taxon>
        <taxon>Chroococcales</taxon>
        <taxon>Microcystaceae</taxon>
        <taxon>Microcystis</taxon>
    </lineage>
</organism>
<reference evidence="1 2" key="1">
    <citation type="submission" date="2012-04" db="EMBL/GenBank/DDBJ databases">
        <authorList>
            <person name="Genoscope - CEA"/>
        </authorList>
    </citation>
    <scope>NUCLEOTIDE SEQUENCE [LARGE SCALE GENOMIC DNA]</scope>
    <source>
        <strain evidence="1 2">9443</strain>
    </source>
</reference>
<dbReference type="EMBL" id="CAIJ01000067">
    <property type="protein sequence ID" value="CCI01102.1"/>
    <property type="molecule type" value="Genomic_DNA"/>
</dbReference>
<name>I4FZJ1_MICAE</name>
<sequence>MGFQSLIGFKINWNTEVQQVDEPVIMFQSLIGFKINWNAPFTR</sequence>
<comment type="caution">
    <text evidence="1">The sequence shown here is derived from an EMBL/GenBank/DDBJ whole genome shotgun (WGS) entry which is preliminary data.</text>
</comment>
<protein>
    <submittedName>
        <fullName evidence="1">Uncharacterized protein</fullName>
    </submittedName>
</protein>
<dbReference type="AlphaFoldDB" id="I4FZJ1"/>
<dbReference type="Proteomes" id="UP000003480">
    <property type="component" value="Unassembled WGS sequence"/>
</dbReference>
<evidence type="ECO:0000313" key="1">
    <source>
        <dbReference type="EMBL" id="CCI01102.1"/>
    </source>
</evidence>
<dbReference type="HOGENOM" id="CLU_209764_0_0_3"/>